<accession>R7SHL9</accession>
<keyword evidence="2" id="KW-1185">Reference proteome</keyword>
<proteinExistence type="predicted"/>
<organism evidence="1 2">
    <name type="scientific">Fomitiporia mediterranea (strain MF3/22)</name>
    <name type="common">Grapevine white-rot fungus</name>
    <dbReference type="NCBI Taxonomy" id="694068"/>
    <lineage>
        <taxon>Eukaryota</taxon>
        <taxon>Fungi</taxon>
        <taxon>Dikarya</taxon>
        <taxon>Basidiomycota</taxon>
        <taxon>Agaricomycotina</taxon>
        <taxon>Agaricomycetes</taxon>
        <taxon>Hymenochaetales</taxon>
        <taxon>Hymenochaetaceae</taxon>
        <taxon>Fomitiporia</taxon>
    </lineage>
</organism>
<dbReference type="GeneID" id="18675861"/>
<name>R7SHL9_FOMME</name>
<gene>
    <name evidence="1" type="ORF">FOMMEDRAFT_162568</name>
</gene>
<reference evidence="2" key="1">
    <citation type="journal article" date="2012" name="Science">
        <title>The Paleozoic origin of enzymatic lignin decomposition reconstructed from 31 fungal genomes.</title>
        <authorList>
            <person name="Floudas D."/>
            <person name="Binder M."/>
            <person name="Riley R."/>
            <person name="Barry K."/>
            <person name="Blanchette R.A."/>
            <person name="Henrissat B."/>
            <person name="Martinez A.T."/>
            <person name="Otillar R."/>
            <person name="Spatafora J.W."/>
            <person name="Yadav J.S."/>
            <person name="Aerts A."/>
            <person name="Benoit I."/>
            <person name="Boyd A."/>
            <person name="Carlson A."/>
            <person name="Copeland A."/>
            <person name="Coutinho P.M."/>
            <person name="de Vries R.P."/>
            <person name="Ferreira P."/>
            <person name="Findley K."/>
            <person name="Foster B."/>
            <person name="Gaskell J."/>
            <person name="Glotzer D."/>
            <person name="Gorecki P."/>
            <person name="Heitman J."/>
            <person name="Hesse C."/>
            <person name="Hori C."/>
            <person name="Igarashi K."/>
            <person name="Jurgens J.A."/>
            <person name="Kallen N."/>
            <person name="Kersten P."/>
            <person name="Kohler A."/>
            <person name="Kuees U."/>
            <person name="Kumar T.K.A."/>
            <person name="Kuo A."/>
            <person name="LaButti K."/>
            <person name="Larrondo L.F."/>
            <person name="Lindquist E."/>
            <person name="Ling A."/>
            <person name="Lombard V."/>
            <person name="Lucas S."/>
            <person name="Lundell T."/>
            <person name="Martin R."/>
            <person name="McLaughlin D.J."/>
            <person name="Morgenstern I."/>
            <person name="Morin E."/>
            <person name="Murat C."/>
            <person name="Nagy L.G."/>
            <person name="Nolan M."/>
            <person name="Ohm R.A."/>
            <person name="Patyshakuliyeva A."/>
            <person name="Rokas A."/>
            <person name="Ruiz-Duenas F.J."/>
            <person name="Sabat G."/>
            <person name="Salamov A."/>
            <person name="Samejima M."/>
            <person name="Schmutz J."/>
            <person name="Slot J.C."/>
            <person name="St John F."/>
            <person name="Stenlid J."/>
            <person name="Sun H."/>
            <person name="Sun S."/>
            <person name="Syed K."/>
            <person name="Tsang A."/>
            <person name="Wiebenga A."/>
            <person name="Young D."/>
            <person name="Pisabarro A."/>
            <person name="Eastwood D.C."/>
            <person name="Martin F."/>
            <person name="Cullen D."/>
            <person name="Grigoriev I.V."/>
            <person name="Hibbett D.S."/>
        </authorList>
    </citation>
    <scope>NUCLEOTIDE SEQUENCE [LARGE SCALE GENOMIC DNA]</scope>
    <source>
        <strain evidence="2">MF3/22</strain>
    </source>
</reference>
<sequence>MVYTFCIRPYRIRIGFRVQKYGTVLYEPYPYKGRIIRPVSVYVPDTFWPDRWLQPNTIKRIAHSGRRRILADPQL</sequence>
<dbReference type="AlphaFoldDB" id="R7SHL9"/>
<dbReference type="Proteomes" id="UP000053630">
    <property type="component" value="Unassembled WGS sequence"/>
</dbReference>
<evidence type="ECO:0000313" key="1">
    <source>
        <dbReference type="EMBL" id="EJC97757.1"/>
    </source>
</evidence>
<dbReference type="RefSeq" id="XP_007271980.1">
    <property type="nucleotide sequence ID" value="XM_007271918.1"/>
</dbReference>
<dbReference type="KEGG" id="fme:FOMMEDRAFT_162568"/>
<dbReference type="EMBL" id="JH717985">
    <property type="protein sequence ID" value="EJC97757.1"/>
    <property type="molecule type" value="Genomic_DNA"/>
</dbReference>
<evidence type="ECO:0000313" key="2">
    <source>
        <dbReference type="Proteomes" id="UP000053630"/>
    </source>
</evidence>
<protein>
    <submittedName>
        <fullName evidence="1">Uncharacterized protein</fullName>
    </submittedName>
</protein>